<dbReference type="GO" id="GO:0016430">
    <property type="term" value="F:tRNA (adenine-N6)-methyltransferase activity"/>
    <property type="evidence" value="ECO:0007669"/>
    <property type="project" value="UniProtKB-UniRule"/>
</dbReference>
<evidence type="ECO:0000256" key="2">
    <source>
        <dbReference type="ARBA" id="ARBA00022603"/>
    </source>
</evidence>
<dbReference type="CDD" id="cd02440">
    <property type="entry name" value="AdoMet_MTases"/>
    <property type="match status" value="1"/>
</dbReference>
<evidence type="ECO:0000256" key="3">
    <source>
        <dbReference type="ARBA" id="ARBA00022679"/>
    </source>
</evidence>
<keyword evidence="1 6" id="KW-0963">Cytoplasm</keyword>
<evidence type="ECO:0000313" key="8">
    <source>
        <dbReference type="EMBL" id="SIO94308.1"/>
    </source>
</evidence>
<feature type="domain" description="Methyltransferase small" evidence="7">
    <location>
        <begin position="41"/>
        <end position="134"/>
    </location>
</feature>
<keyword evidence="4 6" id="KW-0949">S-adenosyl-L-methionine</keyword>
<dbReference type="InterPro" id="IPR007848">
    <property type="entry name" value="Small_mtfrase_dom"/>
</dbReference>
<dbReference type="Gene3D" id="3.40.50.150">
    <property type="entry name" value="Vaccinia Virus protein VP39"/>
    <property type="match status" value="1"/>
</dbReference>
<evidence type="ECO:0000259" key="7">
    <source>
        <dbReference type="Pfam" id="PF05175"/>
    </source>
</evidence>
<evidence type="ECO:0000256" key="4">
    <source>
        <dbReference type="ARBA" id="ARBA00022691"/>
    </source>
</evidence>
<dbReference type="GO" id="GO:0032259">
    <property type="term" value="P:methylation"/>
    <property type="evidence" value="ECO:0007669"/>
    <property type="project" value="UniProtKB-KW"/>
</dbReference>
<dbReference type="GO" id="GO:0008033">
    <property type="term" value="P:tRNA processing"/>
    <property type="evidence" value="ECO:0007669"/>
    <property type="project" value="UniProtKB-UniRule"/>
</dbReference>
<sequence>MKKKSQHPKTFHFKQFSVSGGECGMPVSTDGVLLGAWMNGENLRSILDIGTGTGLLALFCAQRFPEAHITALDIDEQAIQTAIHNRDNSPWASRIEVEHQDILTFTPHSNYDAIICNPPYFTTGQVSMTPARALARHVAGFSHQQLLHHCQHLLSPSGQISLILPCQEGNTLIEQAKQQGWFLTRYCLVSPTTTKPPTRLLFSLSRSAHDTCTVTNLTIRAQNRYTAAFTELTQAFYLKM</sequence>
<evidence type="ECO:0000256" key="5">
    <source>
        <dbReference type="ARBA" id="ARBA00022694"/>
    </source>
</evidence>
<comment type="function">
    <text evidence="6">Specifically methylates the adenine in position 37 of tRNA(1)(Val) (anticodon cmo5UAC).</text>
</comment>
<dbReference type="Proteomes" id="UP000184774">
    <property type="component" value="Unassembled WGS sequence"/>
</dbReference>
<accession>A0A1N6M4F4</accession>
<dbReference type="OrthoDB" id="5383291at2"/>
<dbReference type="HAMAP" id="MF_01872">
    <property type="entry name" value="tRNA_methyltr_YfiC"/>
    <property type="match status" value="1"/>
</dbReference>
<evidence type="ECO:0000313" key="9">
    <source>
        <dbReference type="Proteomes" id="UP000184774"/>
    </source>
</evidence>
<dbReference type="SUPFAM" id="SSF53335">
    <property type="entry name" value="S-adenosyl-L-methionine-dependent methyltransferases"/>
    <property type="match status" value="1"/>
</dbReference>
<evidence type="ECO:0000256" key="6">
    <source>
        <dbReference type="HAMAP-Rule" id="MF_01872"/>
    </source>
</evidence>
<dbReference type="RefSeq" id="WP_074372848.1">
    <property type="nucleotide sequence ID" value="NZ_AP024907.1"/>
</dbReference>
<dbReference type="PANTHER" id="PTHR47739">
    <property type="entry name" value="TRNA1(VAL) (ADENINE(37)-N6)-METHYLTRANSFERASE"/>
    <property type="match status" value="1"/>
</dbReference>
<dbReference type="PRINTS" id="PR00507">
    <property type="entry name" value="N12N6MTFRASE"/>
</dbReference>
<comment type="catalytic activity">
    <reaction evidence="6">
        <text>adenosine(37) in tRNA1(Val) + S-adenosyl-L-methionine = N(6)-methyladenosine(37) in tRNA1(Val) + S-adenosyl-L-homocysteine + H(+)</text>
        <dbReference type="Rhea" id="RHEA:43160"/>
        <dbReference type="Rhea" id="RHEA-COMP:10369"/>
        <dbReference type="Rhea" id="RHEA-COMP:10370"/>
        <dbReference type="ChEBI" id="CHEBI:15378"/>
        <dbReference type="ChEBI" id="CHEBI:57856"/>
        <dbReference type="ChEBI" id="CHEBI:59789"/>
        <dbReference type="ChEBI" id="CHEBI:74411"/>
        <dbReference type="ChEBI" id="CHEBI:74449"/>
        <dbReference type="EC" id="2.1.1.223"/>
    </reaction>
</comment>
<organism evidence="8 9">
    <name type="scientific">Vibrio spartinae</name>
    <dbReference type="NCBI Taxonomy" id="1918945"/>
    <lineage>
        <taxon>Bacteria</taxon>
        <taxon>Pseudomonadati</taxon>
        <taxon>Pseudomonadota</taxon>
        <taxon>Gammaproteobacteria</taxon>
        <taxon>Vibrionales</taxon>
        <taxon>Vibrionaceae</taxon>
        <taxon>Vibrio</taxon>
    </lineage>
</organism>
<reference evidence="8 9" key="1">
    <citation type="submission" date="2016-12" db="EMBL/GenBank/DDBJ databases">
        <authorList>
            <person name="Song W.-J."/>
            <person name="Kurnit D.M."/>
        </authorList>
    </citation>
    <scope>NUCLEOTIDE SEQUENCE [LARGE SCALE GENOMIC DNA]</scope>
    <source>
        <strain evidence="8 9">CECT 9026</strain>
    </source>
</reference>
<dbReference type="InterPro" id="IPR029063">
    <property type="entry name" value="SAM-dependent_MTases_sf"/>
</dbReference>
<dbReference type="PANTHER" id="PTHR47739:SF1">
    <property type="entry name" value="TRNA1(VAL) (ADENINE(37)-N6)-METHYLTRANSFERASE"/>
    <property type="match status" value="1"/>
</dbReference>
<dbReference type="InterPro" id="IPR050210">
    <property type="entry name" value="tRNA_Adenine-N(6)_MTase"/>
</dbReference>
<dbReference type="EC" id="2.1.1.223" evidence="6"/>
<keyword evidence="2 6" id="KW-0489">Methyltransferase</keyword>
<dbReference type="EMBL" id="FSSB01000011">
    <property type="protein sequence ID" value="SIO94308.1"/>
    <property type="molecule type" value="Genomic_DNA"/>
</dbReference>
<protein>
    <recommendedName>
        <fullName evidence="6">tRNA1(Val) (adenine(37)-N6)-methyltransferase</fullName>
        <ecNumber evidence="6">2.1.1.223</ecNumber>
    </recommendedName>
    <alternativeName>
        <fullName evidence="6">tRNA m6A37 methyltransferase</fullName>
    </alternativeName>
</protein>
<dbReference type="GO" id="GO:0005737">
    <property type="term" value="C:cytoplasm"/>
    <property type="evidence" value="ECO:0007669"/>
    <property type="project" value="UniProtKB-SubCell"/>
</dbReference>
<evidence type="ECO:0000256" key="1">
    <source>
        <dbReference type="ARBA" id="ARBA00022490"/>
    </source>
</evidence>
<dbReference type="GO" id="GO:0003676">
    <property type="term" value="F:nucleic acid binding"/>
    <property type="evidence" value="ECO:0007669"/>
    <property type="project" value="InterPro"/>
</dbReference>
<gene>
    <name evidence="8" type="primary">yfiC</name>
    <name evidence="8" type="ORF">VSP9026_01999</name>
</gene>
<proteinExistence type="inferred from homology"/>
<dbReference type="InterPro" id="IPR002052">
    <property type="entry name" value="DNA_methylase_N6_adenine_CS"/>
</dbReference>
<name>A0A1N6M4F4_9VIBR</name>
<dbReference type="AlphaFoldDB" id="A0A1N6M4F4"/>
<dbReference type="PROSITE" id="PS00092">
    <property type="entry name" value="N6_MTASE"/>
    <property type="match status" value="1"/>
</dbReference>
<dbReference type="Pfam" id="PF05175">
    <property type="entry name" value="MTS"/>
    <property type="match status" value="1"/>
</dbReference>
<dbReference type="InterPro" id="IPR022882">
    <property type="entry name" value="tRNA_adenine-N6_MeTrfase"/>
</dbReference>
<comment type="subcellular location">
    <subcellularLocation>
        <location evidence="6">Cytoplasm</location>
    </subcellularLocation>
</comment>
<keyword evidence="5 6" id="KW-0819">tRNA processing</keyword>
<keyword evidence="3 6" id="KW-0808">Transferase</keyword>
<comment type="similarity">
    <text evidence="6">Belongs to the methyltransferase superfamily. tRNA (adenine-N(6)-)-methyltransferase family.</text>
</comment>